<evidence type="ECO:0000313" key="11">
    <source>
        <dbReference type="Proteomes" id="UP001595776"/>
    </source>
</evidence>
<comment type="similarity">
    <text evidence="8">Belongs to the Mrp/NBP35 ATP-binding proteins family.</text>
</comment>
<keyword evidence="6 8" id="KW-0408">Iron</keyword>
<evidence type="ECO:0000259" key="9">
    <source>
        <dbReference type="Pfam" id="PF01883"/>
    </source>
</evidence>
<reference evidence="11" key="1">
    <citation type="journal article" date="2019" name="Int. J. Syst. Evol. Microbiol.">
        <title>The Global Catalogue of Microorganisms (GCM) 10K type strain sequencing project: providing services to taxonomists for standard genome sequencing and annotation.</title>
        <authorList>
            <consortium name="The Broad Institute Genomics Platform"/>
            <consortium name="The Broad Institute Genome Sequencing Center for Infectious Disease"/>
            <person name="Wu L."/>
            <person name="Ma J."/>
        </authorList>
    </citation>
    <scope>NUCLEOTIDE SEQUENCE [LARGE SCALE GENOMIC DNA]</scope>
    <source>
        <strain evidence="11">CGMCC 1.15304</strain>
    </source>
</reference>
<dbReference type="InterPro" id="IPR019591">
    <property type="entry name" value="Mrp/NBP35_ATP-bd"/>
</dbReference>
<organism evidence="10 11">
    <name type="scientific">Kordiimonas lipolytica</name>
    <dbReference type="NCBI Taxonomy" id="1662421"/>
    <lineage>
        <taxon>Bacteria</taxon>
        <taxon>Pseudomonadati</taxon>
        <taxon>Pseudomonadota</taxon>
        <taxon>Alphaproteobacteria</taxon>
        <taxon>Kordiimonadales</taxon>
        <taxon>Kordiimonadaceae</taxon>
        <taxon>Kordiimonas</taxon>
    </lineage>
</organism>
<gene>
    <name evidence="10" type="ORF">ACFO5Q_06890</name>
</gene>
<evidence type="ECO:0000256" key="6">
    <source>
        <dbReference type="ARBA" id="ARBA00023004"/>
    </source>
</evidence>
<dbReference type="PROSITE" id="PS01215">
    <property type="entry name" value="MRP"/>
    <property type="match status" value="1"/>
</dbReference>
<dbReference type="InterPro" id="IPR000808">
    <property type="entry name" value="Mrp-like_CS"/>
</dbReference>
<dbReference type="Proteomes" id="UP001595776">
    <property type="component" value="Unassembled WGS sequence"/>
</dbReference>
<keyword evidence="7 8" id="KW-0411">Iron-sulfur</keyword>
<dbReference type="SUPFAM" id="SSF52540">
    <property type="entry name" value="P-loop containing nucleoside triphosphate hydrolases"/>
    <property type="match status" value="1"/>
</dbReference>
<dbReference type="InterPro" id="IPR034904">
    <property type="entry name" value="FSCA_dom_sf"/>
</dbReference>
<name>A0ABV8U9S3_9PROT</name>
<dbReference type="InterPro" id="IPR002744">
    <property type="entry name" value="MIP18-like"/>
</dbReference>
<evidence type="ECO:0000256" key="5">
    <source>
        <dbReference type="ARBA" id="ARBA00022840"/>
    </source>
</evidence>
<dbReference type="InterPro" id="IPR033756">
    <property type="entry name" value="YlxH/NBP35"/>
</dbReference>
<dbReference type="InterPro" id="IPR044304">
    <property type="entry name" value="NUBPL-like"/>
</dbReference>
<dbReference type="Gene3D" id="3.30.300.130">
    <property type="entry name" value="Fe-S cluster assembly (FSCA)"/>
    <property type="match status" value="1"/>
</dbReference>
<feature type="binding site" evidence="8">
    <location>
        <begin position="117"/>
        <end position="124"/>
    </location>
    <ligand>
        <name>ATP</name>
        <dbReference type="ChEBI" id="CHEBI:30616"/>
    </ligand>
</feature>
<keyword evidence="8" id="KW-0378">Hydrolase</keyword>
<comment type="function">
    <text evidence="8">Binds and transfers iron-sulfur (Fe-S) clusters to target apoproteins. Can hydrolyze ATP.</text>
</comment>
<dbReference type="RefSeq" id="WP_068153368.1">
    <property type="nucleotide sequence ID" value="NZ_JBHSCR010000003.1"/>
</dbReference>
<keyword evidence="3 8" id="KW-0479">Metal-binding</keyword>
<keyword evidence="4 8" id="KW-0547">Nucleotide-binding</keyword>
<accession>A0ABV8U9S3</accession>
<keyword evidence="5 8" id="KW-0067">ATP-binding</keyword>
<dbReference type="InterPro" id="IPR027417">
    <property type="entry name" value="P-loop_NTPase"/>
</dbReference>
<protein>
    <recommendedName>
        <fullName evidence="8">Iron-sulfur cluster carrier protein</fullName>
    </recommendedName>
</protein>
<dbReference type="GO" id="GO:0005524">
    <property type="term" value="F:ATP binding"/>
    <property type="evidence" value="ECO:0007669"/>
    <property type="project" value="UniProtKB-KW"/>
</dbReference>
<evidence type="ECO:0000256" key="3">
    <source>
        <dbReference type="ARBA" id="ARBA00022723"/>
    </source>
</evidence>
<evidence type="ECO:0000313" key="10">
    <source>
        <dbReference type="EMBL" id="MFC4347568.1"/>
    </source>
</evidence>
<dbReference type="Pfam" id="PF10609">
    <property type="entry name" value="ParA"/>
    <property type="match status" value="1"/>
</dbReference>
<evidence type="ECO:0000256" key="1">
    <source>
        <dbReference type="ARBA" id="ARBA00007352"/>
    </source>
</evidence>
<evidence type="ECO:0000256" key="8">
    <source>
        <dbReference type="HAMAP-Rule" id="MF_02040"/>
    </source>
</evidence>
<feature type="domain" description="MIP18 family-like" evidence="9">
    <location>
        <begin position="7"/>
        <end position="77"/>
    </location>
</feature>
<dbReference type="HAMAP" id="MF_02040">
    <property type="entry name" value="Mrp_NBP35"/>
    <property type="match status" value="1"/>
</dbReference>
<comment type="caution">
    <text evidence="10">The sequence shown here is derived from an EMBL/GenBank/DDBJ whole genome shotgun (WGS) entry which is preliminary data.</text>
</comment>
<evidence type="ECO:0000256" key="7">
    <source>
        <dbReference type="ARBA" id="ARBA00023014"/>
    </source>
</evidence>
<comment type="similarity">
    <text evidence="2">In the C-terminal section; belongs to the Mrp/NBP35 ATP-binding proteins family.</text>
</comment>
<dbReference type="Pfam" id="PF01883">
    <property type="entry name" value="FeS_assembly_P"/>
    <property type="match status" value="1"/>
</dbReference>
<evidence type="ECO:0000256" key="2">
    <source>
        <dbReference type="ARBA" id="ARBA00008205"/>
    </source>
</evidence>
<evidence type="ECO:0000256" key="4">
    <source>
        <dbReference type="ARBA" id="ARBA00022741"/>
    </source>
</evidence>
<proteinExistence type="inferred from homology"/>
<comment type="similarity">
    <text evidence="1">In the N-terminal section; belongs to the MIP18 family.</text>
</comment>
<sequence length="357" mass="36882">MSDTLKKSVETALQEIKAPGADKSVMEAGLVSAIVVDGGKVGIILELSGRDQAGAESLRSAIEDAARAVDGVEEANVIMTAARPAQTAPKGQPVGGKAPPTPTEIPGVKHIVAVASGKGGVGKSTTSINLAIALRDQGLKVGVLDADIFGPSLPMLLGVDDKPEIKNKIIQPIVAHGLKVMSVGFLIDVDQPVVWRGPRVMGATQQLLKDVAWGPLDVLVVDMPPGTGDVQLTMVQQAPLTGAVIVSTPQDLALIDARKGLAMFRKVDVPIMGVIENMSTFHCPHCGEESHIFGHGGAADTAKELGCDFLGGIPLHMSVREHADGGDPIVAAEPDSPVSKAYRAIAAQVSEKLGVSA</sequence>
<keyword evidence="11" id="KW-1185">Reference proteome</keyword>
<dbReference type="CDD" id="cd02037">
    <property type="entry name" value="Mrp_NBP35"/>
    <property type="match status" value="1"/>
</dbReference>
<dbReference type="PANTHER" id="PTHR42961:SF2">
    <property type="entry name" value="IRON-SULFUR PROTEIN NUBPL"/>
    <property type="match status" value="1"/>
</dbReference>
<dbReference type="Gene3D" id="3.40.50.300">
    <property type="entry name" value="P-loop containing nucleotide triphosphate hydrolases"/>
    <property type="match status" value="1"/>
</dbReference>
<dbReference type="SUPFAM" id="SSF117916">
    <property type="entry name" value="Fe-S cluster assembly (FSCA) domain-like"/>
    <property type="match status" value="1"/>
</dbReference>
<dbReference type="PANTHER" id="PTHR42961">
    <property type="entry name" value="IRON-SULFUR PROTEIN NUBPL"/>
    <property type="match status" value="1"/>
</dbReference>
<comment type="subunit">
    <text evidence="8">Homodimer.</text>
</comment>
<dbReference type="EMBL" id="JBHSCR010000003">
    <property type="protein sequence ID" value="MFC4347568.1"/>
    <property type="molecule type" value="Genomic_DNA"/>
</dbReference>